<dbReference type="Pfam" id="PF11136">
    <property type="entry name" value="DUF2889"/>
    <property type="match status" value="1"/>
</dbReference>
<dbReference type="KEGG" id="otr:OTERR_23540"/>
<dbReference type="Proteomes" id="UP000323671">
    <property type="component" value="Chromosome"/>
</dbReference>
<sequence>MDSKVRFTPELAAQVAESDTSSTAAAPVAAAPASLARPPRDVPRRLTHTREVVCRGYEREDGLWEIEGSLLDTKTYPFHTVHRGHIPAGEGIHRMTLRLTVDDELVIRDAQALTEQSPYRVCREVNAAYDGLIGLRIGPGFTRRVKEMFAGVKGCTHLTELLGPVATTAFQTIWPLLAERREAAGQGLSGEEKPPLVDGCHALSRDGEVVAMRWSAEVRARW</sequence>
<accession>A0A5C1EAA1</accession>
<dbReference type="AlphaFoldDB" id="A0A5C1EAA1"/>
<reference evidence="2 3" key="1">
    <citation type="submission" date="2017-07" db="EMBL/GenBank/DDBJ databases">
        <title>Complete genome sequence of Oryzomicrobium terrae TPP412.</title>
        <authorList>
            <person name="Chiu L.-W."/>
            <person name="Lo K.-J."/>
            <person name="Tsai Y.-M."/>
            <person name="Lin S.-S."/>
            <person name="Kuo C.-H."/>
            <person name="Liu C.-T."/>
        </authorList>
    </citation>
    <scope>NUCLEOTIDE SEQUENCE [LARGE SCALE GENOMIC DNA]</scope>
    <source>
        <strain evidence="2 3">TPP412</strain>
    </source>
</reference>
<keyword evidence="3" id="KW-1185">Reference proteome</keyword>
<dbReference type="EMBL" id="CP022579">
    <property type="protein sequence ID" value="QEL65830.1"/>
    <property type="molecule type" value="Genomic_DNA"/>
</dbReference>
<organism evidence="2 3">
    <name type="scientific">Oryzomicrobium terrae</name>
    <dbReference type="NCBI Taxonomy" id="1735038"/>
    <lineage>
        <taxon>Bacteria</taxon>
        <taxon>Pseudomonadati</taxon>
        <taxon>Pseudomonadota</taxon>
        <taxon>Betaproteobacteria</taxon>
        <taxon>Rhodocyclales</taxon>
        <taxon>Rhodocyclaceae</taxon>
        <taxon>Oryzomicrobium</taxon>
    </lineage>
</organism>
<dbReference type="InterPro" id="IPR021312">
    <property type="entry name" value="DUF2889"/>
</dbReference>
<feature type="compositionally biased region" description="Low complexity" evidence="1">
    <location>
        <begin position="24"/>
        <end position="37"/>
    </location>
</feature>
<protein>
    <recommendedName>
        <fullName evidence="4">DUF2889 domain-containing protein</fullName>
    </recommendedName>
</protein>
<proteinExistence type="predicted"/>
<dbReference type="RefSeq" id="WP_149425902.1">
    <property type="nucleotide sequence ID" value="NZ_CP022579.1"/>
</dbReference>
<evidence type="ECO:0008006" key="4">
    <source>
        <dbReference type="Google" id="ProtNLM"/>
    </source>
</evidence>
<evidence type="ECO:0000313" key="2">
    <source>
        <dbReference type="EMBL" id="QEL65830.1"/>
    </source>
</evidence>
<evidence type="ECO:0000313" key="3">
    <source>
        <dbReference type="Proteomes" id="UP000323671"/>
    </source>
</evidence>
<gene>
    <name evidence="2" type="ORF">OTERR_23540</name>
</gene>
<feature type="region of interest" description="Disordered" evidence="1">
    <location>
        <begin position="15"/>
        <end position="42"/>
    </location>
</feature>
<evidence type="ECO:0000256" key="1">
    <source>
        <dbReference type="SAM" id="MobiDB-lite"/>
    </source>
</evidence>
<name>A0A5C1EAA1_9RHOO</name>